<evidence type="ECO:0000256" key="4">
    <source>
        <dbReference type="ARBA" id="ARBA00022806"/>
    </source>
</evidence>
<dbReference type="EMBL" id="VIFY01000012">
    <property type="protein sequence ID" value="TQB76107.1"/>
    <property type="molecule type" value="Genomic_DNA"/>
</dbReference>
<dbReference type="STRING" id="5098.A0A507R4A5"/>
<reference evidence="14 15" key="1">
    <citation type="submission" date="2019-06" db="EMBL/GenBank/DDBJ databases">
        <title>Wine fermentation using esterase from Monascus purpureus.</title>
        <authorList>
            <person name="Geng C."/>
            <person name="Zhang Y."/>
        </authorList>
    </citation>
    <scope>NUCLEOTIDE SEQUENCE [LARGE SCALE GENOMIC DNA]</scope>
    <source>
        <strain evidence="14">HQ1</strain>
    </source>
</reference>
<evidence type="ECO:0000256" key="9">
    <source>
        <dbReference type="ARBA" id="ARBA00034808"/>
    </source>
</evidence>
<dbReference type="InterPro" id="IPR057842">
    <property type="entry name" value="WH_MER3"/>
</dbReference>
<comment type="catalytic activity">
    <reaction evidence="8">
        <text>Couples ATP hydrolysis with the unwinding of duplex DNA by translocating in the 3'-5' direction.</text>
        <dbReference type="EC" id="5.6.2.4"/>
    </reaction>
</comment>
<dbReference type="Gene3D" id="3.40.50.300">
    <property type="entry name" value="P-loop containing nucleotide triphosphate hydrolases"/>
    <property type="match status" value="2"/>
</dbReference>
<feature type="compositionally biased region" description="Polar residues" evidence="11">
    <location>
        <begin position="85"/>
        <end position="112"/>
    </location>
</feature>
<evidence type="ECO:0000256" key="8">
    <source>
        <dbReference type="ARBA" id="ARBA00034617"/>
    </source>
</evidence>
<dbReference type="InterPro" id="IPR001650">
    <property type="entry name" value="Helicase_C-like"/>
</dbReference>
<feature type="compositionally biased region" description="Polar residues" evidence="11">
    <location>
        <begin position="1341"/>
        <end position="1358"/>
    </location>
</feature>
<protein>
    <recommendedName>
        <fullName evidence="9">DNA 3'-5' helicase</fullName>
        <ecNumber evidence="9">5.6.2.4</ecNumber>
    </recommendedName>
</protein>
<accession>A0A507R4A5</accession>
<feature type="region of interest" description="Disordered" evidence="11">
    <location>
        <begin position="71"/>
        <end position="188"/>
    </location>
</feature>
<feature type="compositionally biased region" description="Basic and acidic residues" evidence="11">
    <location>
        <begin position="146"/>
        <end position="157"/>
    </location>
</feature>
<dbReference type="InterPro" id="IPR036390">
    <property type="entry name" value="WH_DNA-bd_sf"/>
</dbReference>
<feature type="compositionally biased region" description="Polar residues" evidence="11">
    <location>
        <begin position="1378"/>
        <end position="1388"/>
    </location>
</feature>
<keyword evidence="5" id="KW-0067">ATP-binding</keyword>
<dbReference type="PROSITE" id="PS51192">
    <property type="entry name" value="HELICASE_ATP_BIND_1"/>
    <property type="match status" value="1"/>
</dbReference>
<feature type="region of interest" description="Disordered" evidence="11">
    <location>
        <begin position="1322"/>
        <end position="1358"/>
    </location>
</feature>
<dbReference type="Proteomes" id="UP000319663">
    <property type="component" value="Unassembled WGS sequence"/>
</dbReference>
<dbReference type="InterPro" id="IPR011545">
    <property type="entry name" value="DEAD/DEAH_box_helicase_dom"/>
</dbReference>
<dbReference type="InterPro" id="IPR004179">
    <property type="entry name" value="Sec63-dom"/>
</dbReference>
<sequence>MGTEGQQFVFDHQPKIPNRLAKPPPDHSPFFGQRHGHDDGDRSTESEFLTQADDELQLDAFDLELLAQSDGGWRSYPTVSDADGVTTSNQLQESYNERPSQQDSSFFSSKAETTPLRGLESSGSELGTPSSPLTRLQLRKVIPLTRQDDQGSREARQGRPSRNPYEGLSSHTSRELSSSTHHTGETPFMNIPISVRGIKLVSVNELPVHFRSMFGFPLFNAIQSKCFRPVYKGNDNVVLAAPTGSGKTVVMELAICRLLNSLKDERFKVVYQAPTKSLCAERYRDWNAKFSSLDLKCAELTGDTDHSQLKSVQTAQIIITTPEKWDSVTRKWKDHSRLMQLVKLFLIDEVHILKETRGATLEAVVSRMKSFGSNIRFIALSATVPNSEDIATWLGKDATNQQMPAHREHFGEDFRPVRLQKFVYGYHSSGNDFAFDKMCSSKLPDIIGMHSCNKPIMIFCSTRNSAVTTAKELSRLWSVTNPPARLWKGSSKCLNLQNLELKTISITGVAFHHAGLDPADRHAIEAGFLGGQISVICCTSTLAVGVNLPCHLVIIKNTVGWQEGGCREYSDLEMMQMLGRAGRPQFDDSATAVILTRKERVGHYQRLVSGSQNVESCLHLNLVDHLNVEIGLGTVRDVESAVKWLAGTFLFVRLRRNPTHYKIKEGANQEDEDEILRQICKKDIKLLQDTGLVSVEGALRSTEFGDAMARYYVRFETMKTLLSLSRRSTISQILNVIAQAEEFREIRLKPGEKSLYKEINKANCIRFPIKVDIALPAHKISLLIQSELGGFEFGDGEQFQKHKFSFQQDKNFIFNHISRLIRCVIDCQICLRDSITARNALELARSFGGRVWDNSPLQMKQMDQIGVVAVRKLAAAGVTSIEALELTEAYRIDMILSKNPPFGMKLLARLGEFPKLRVSIKMMGKDIKPGHSVKIRFKAEVAFMNEKIPTYFQRRPVYVCFLAETANKLHDTQEILLIAELTSANQHINCYAMCDEIAGTLRSAELKPNIPTLSFLPPLPDGTVSAASTNRTQTNISHPRNNGLTRRKTIDAFDGDDLFDDFVSAAKETGTIVIEDEPTDLPQEPAHSKDLVRDNKEKGGLQSMDNEEDSIRLPNGRWACNHKCKDKATCKHFCCREGLEKPPKASKKPSIGGNQQRNKASHLTLPVITKNVLPSSNCPRPLQEVEQNNVRQPSGADLSVFKDALDGYLPDYQLDGFSRRKKSSSYYEDDILYDLPSSSQLLYERKDDIDEMISNKENQDMPGIGNIIKENKILKTPNVDTEWLDIDEWLDLDALLGESETETPVNVTCTEPAKPALTNIQHESPETWTPLSKPRADLDQKSTGATNNLNQPSSITPITGYSYLHTPCTQKRKPCHQANENGHENSPNVKRLKQTESSHNPLTQEEIIIDNGPTLTSTSAYHSTNDGAIFEDPVFQTPPGTDTGAVPSKDWEDIDPALLDEFKDIVNFF</sequence>
<feature type="compositionally biased region" description="Basic and acidic residues" evidence="11">
    <location>
        <begin position="1086"/>
        <end position="1099"/>
    </location>
</feature>
<dbReference type="SUPFAM" id="SSF158702">
    <property type="entry name" value="Sec63 N-terminal domain-like"/>
    <property type="match status" value="1"/>
</dbReference>
<evidence type="ECO:0000256" key="5">
    <source>
        <dbReference type="ARBA" id="ARBA00022840"/>
    </source>
</evidence>
<feature type="domain" description="Helicase ATP-binding" evidence="12">
    <location>
        <begin position="228"/>
        <end position="402"/>
    </location>
</feature>
<dbReference type="FunFam" id="1.10.3380.10:FF:000012">
    <property type="entry name" value="DEAD/DEAH box DNA helicase"/>
    <property type="match status" value="1"/>
</dbReference>
<comment type="similarity">
    <text evidence="1">Belongs to the helicase family. SKI2 subfamily.</text>
</comment>
<gene>
    <name evidence="14" type="primary">MER3</name>
    <name evidence="14" type="ORF">MPDQ_000871</name>
</gene>
<dbReference type="SUPFAM" id="SSF52540">
    <property type="entry name" value="P-loop containing nucleoside triphosphate hydrolases"/>
    <property type="match status" value="1"/>
</dbReference>
<dbReference type="SMART" id="SM00490">
    <property type="entry name" value="HELICc"/>
    <property type="match status" value="1"/>
</dbReference>
<dbReference type="InterPro" id="IPR027417">
    <property type="entry name" value="P-loop_NTPase"/>
</dbReference>
<dbReference type="GO" id="GO:0005524">
    <property type="term" value="F:ATP binding"/>
    <property type="evidence" value="ECO:0007669"/>
    <property type="project" value="UniProtKB-KW"/>
</dbReference>
<evidence type="ECO:0000256" key="10">
    <source>
        <dbReference type="ARBA" id="ARBA00048988"/>
    </source>
</evidence>
<dbReference type="Pfam" id="PF02889">
    <property type="entry name" value="Sec63"/>
    <property type="match status" value="1"/>
</dbReference>
<dbReference type="InterPro" id="IPR014001">
    <property type="entry name" value="Helicase_ATP-bd"/>
</dbReference>
<organism evidence="14 15">
    <name type="scientific">Monascus purpureus</name>
    <name type="common">Red mold</name>
    <name type="synonym">Monascus anka</name>
    <dbReference type="NCBI Taxonomy" id="5098"/>
    <lineage>
        <taxon>Eukaryota</taxon>
        <taxon>Fungi</taxon>
        <taxon>Dikarya</taxon>
        <taxon>Ascomycota</taxon>
        <taxon>Pezizomycotina</taxon>
        <taxon>Eurotiomycetes</taxon>
        <taxon>Eurotiomycetidae</taxon>
        <taxon>Eurotiales</taxon>
        <taxon>Aspergillaceae</taxon>
        <taxon>Monascus</taxon>
    </lineage>
</organism>
<dbReference type="InterPro" id="IPR052247">
    <property type="entry name" value="Meiotic_Crossover_Helicase"/>
</dbReference>
<dbReference type="EC" id="5.6.2.4" evidence="9"/>
<dbReference type="CDD" id="cd18795">
    <property type="entry name" value="SF2_C_Ski2"/>
    <property type="match status" value="1"/>
</dbReference>
<dbReference type="GO" id="GO:0043138">
    <property type="term" value="F:3'-5' DNA helicase activity"/>
    <property type="evidence" value="ECO:0007669"/>
    <property type="project" value="UniProtKB-EC"/>
</dbReference>
<dbReference type="PROSITE" id="PS51194">
    <property type="entry name" value="HELICASE_CTER"/>
    <property type="match status" value="1"/>
</dbReference>
<dbReference type="SUPFAM" id="SSF46785">
    <property type="entry name" value="Winged helix' DNA-binding domain"/>
    <property type="match status" value="1"/>
</dbReference>
<feature type="region of interest" description="Disordered" evidence="11">
    <location>
        <begin position="1"/>
        <end position="47"/>
    </location>
</feature>
<dbReference type="Gene3D" id="1.10.10.10">
    <property type="entry name" value="Winged helix-like DNA-binding domain superfamily/Winged helix DNA-binding domain"/>
    <property type="match status" value="1"/>
</dbReference>
<dbReference type="SMART" id="SM00973">
    <property type="entry name" value="Sec63"/>
    <property type="match status" value="1"/>
</dbReference>
<evidence type="ECO:0000256" key="11">
    <source>
        <dbReference type="SAM" id="MobiDB-lite"/>
    </source>
</evidence>
<comment type="caution">
    <text evidence="14">The sequence shown here is derived from an EMBL/GenBank/DDBJ whole genome shotgun (WGS) entry which is preliminary data.</text>
</comment>
<dbReference type="InterPro" id="IPR036388">
    <property type="entry name" value="WH-like_DNA-bd_sf"/>
</dbReference>
<keyword evidence="3" id="KW-0378">Hydrolase</keyword>
<evidence type="ECO:0000256" key="6">
    <source>
        <dbReference type="ARBA" id="ARBA00023235"/>
    </source>
</evidence>
<evidence type="ECO:0000313" key="14">
    <source>
        <dbReference type="EMBL" id="TQB76107.1"/>
    </source>
</evidence>
<dbReference type="Pfam" id="PF23445">
    <property type="entry name" value="WHD_SNRNP200"/>
    <property type="match status" value="1"/>
</dbReference>
<dbReference type="GO" id="GO:0007131">
    <property type="term" value="P:reciprocal meiotic recombination"/>
    <property type="evidence" value="ECO:0007669"/>
    <property type="project" value="UniProtKB-ARBA"/>
</dbReference>
<evidence type="ECO:0000256" key="1">
    <source>
        <dbReference type="ARBA" id="ARBA00010140"/>
    </source>
</evidence>
<dbReference type="Gene3D" id="1.10.3380.10">
    <property type="entry name" value="Sec63 N-terminal domain-like domain"/>
    <property type="match status" value="1"/>
</dbReference>
<feature type="region of interest" description="Disordered" evidence="11">
    <location>
        <begin position="1419"/>
        <end position="1449"/>
    </location>
</feature>
<dbReference type="GO" id="GO:0016787">
    <property type="term" value="F:hydrolase activity"/>
    <property type="evidence" value="ECO:0007669"/>
    <property type="project" value="UniProtKB-KW"/>
</dbReference>
<keyword evidence="2" id="KW-0547">Nucleotide-binding</keyword>
<feature type="domain" description="Helicase C-terminal" evidence="13">
    <location>
        <begin position="442"/>
        <end position="630"/>
    </location>
</feature>
<feature type="compositionally biased region" description="Polar residues" evidence="11">
    <location>
        <begin position="121"/>
        <end position="134"/>
    </location>
</feature>
<evidence type="ECO:0000259" key="12">
    <source>
        <dbReference type="PROSITE" id="PS51192"/>
    </source>
</evidence>
<dbReference type="PANTHER" id="PTHR47835">
    <property type="entry name" value="HFM1, ATP DEPENDENT DNA HELICASE HOMOLOG"/>
    <property type="match status" value="1"/>
</dbReference>
<evidence type="ECO:0000256" key="7">
    <source>
        <dbReference type="ARBA" id="ARBA00023254"/>
    </source>
</evidence>
<dbReference type="FunFam" id="1.10.10.10:FF:000012">
    <property type="entry name" value="U5 small nuclear ribonucleoprotein helicase"/>
    <property type="match status" value="1"/>
</dbReference>
<evidence type="ECO:0000313" key="15">
    <source>
        <dbReference type="Proteomes" id="UP000319663"/>
    </source>
</evidence>
<dbReference type="GO" id="GO:0003676">
    <property type="term" value="F:nucleic acid binding"/>
    <property type="evidence" value="ECO:0007669"/>
    <property type="project" value="InterPro"/>
</dbReference>
<feature type="region of interest" description="Disordered" evidence="11">
    <location>
        <begin position="1078"/>
        <end position="1108"/>
    </location>
</feature>
<dbReference type="SMART" id="SM00487">
    <property type="entry name" value="DEXDc"/>
    <property type="match status" value="1"/>
</dbReference>
<evidence type="ECO:0000256" key="3">
    <source>
        <dbReference type="ARBA" id="ARBA00022801"/>
    </source>
</evidence>
<name>A0A507R4A5_MONPU</name>
<proteinExistence type="inferred from homology"/>
<dbReference type="Pfam" id="PF00270">
    <property type="entry name" value="DEAD"/>
    <property type="match status" value="1"/>
</dbReference>
<comment type="catalytic activity">
    <reaction evidence="10">
        <text>ATP + H2O = ADP + phosphate + H(+)</text>
        <dbReference type="Rhea" id="RHEA:13065"/>
        <dbReference type="ChEBI" id="CHEBI:15377"/>
        <dbReference type="ChEBI" id="CHEBI:15378"/>
        <dbReference type="ChEBI" id="CHEBI:30616"/>
        <dbReference type="ChEBI" id="CHEBI:43474"/>
        <dbReference type="ChEBI" id="CHEBI:456216"/>
        <dbReference type="EC" id="5.6.2.4"/>
    </reaction>
</comment>
<keyword evidence="7" id="KW-0469">Meiosis</keyword>
<evidence type="ECO:0000256" key="2">
    <source>
        <dbReference type="ARBA" id="ARBA00022741"/>
    </source>
</evidence>
<feature type="compositionally biased region" description="Low complexity" evidence="11">
    <location>
        <begin position="169"/>
        <end position="181"/>
    </location>
</feature>
<dbReference type="PANTHER" id="PTHR47835:SF3">
    <property type="entry name" value="HELICASE FOR MEIOSIS 1"/>
    <property type="match status" value="1"/>
</dbReference>
<keyword evidence="15" id="KW-1185">Reference proteome</keyword>
<dbReference type="Pfam" id="PF00271">
    <property type="entry name" value="Helicase_C"/>
    <property type="match status" value="1"/>
</dbReference>
<keyword evidence="4" id="KW-0347">Helicase</keyword>
<dbReference type="FunFam" id="3.40.50.300:FF:001076">
    <property type="entry name" value="ATP-dependent DNA helicase MER3"/>
    <property type="match status" value="1"/>
</dbReference>
<keyword evidence="6" id="KW-0413">Isomerase</keyword>
<feature type="compositionally biased region" description="Basic and acidic residues" evidence="11">
    <location>
        <begin position="35"/>
        <end position="45"/>
    </location>
</feature>
<evidence type="ECO:0000259" key="13">
    <source>
        <dbReference type="PROSITE" id="PS51194"/>
    </source>
</evidence>
<feature type="region of interest" description="Disordered" evidence="11">
    <location>
        <begin position="1372"/>
        <end position="1404"/>
    </location>
</feature>